<name>A0A1F7YXJ7_9BACT</name>
<dbReference type="InterPro" id="IPR038735">
    <property type="entry name" value="MSMEG_1276-like_NTP-PPase_dom"/>
</dbReference>
<feature type="coiled-coil region" evidence="1">
    <location>
        <begin position="36"/>
        <end position="89"/>
    </location>
</feature>
<dbReference type="EMBL" id="MGGP01000019">
    <property type="protein sequence ID" value="OGM31960.1"/>
    <property type="molecule type" value="Genomic_DNA"/>
</dbReference>
<evidence type="ECO:0000313" key="3">
    <source>
        <dbReference type="Proteomes" id="UP000178870"/>
    </source>
</evidence>
<organism evidence="2 3">
    <name type="scientific">Candidatus Woesebacteria bacterium RIFCSPHIGHO2_01_FULL_44_21</name>
    <dbReference type="NCBI Taxonomy" id="1802503"/>
    <lineage>
        <taxon>Bacteria</taxon>
        <taxon>Candidatus Woeseibacteriota</taxon>
    </lineage>
</organism>
<protein>
    <recommendedName>
        <fullName evidence="4">NTP pyrophosphohydrolase MazG putative catalytic core domain-containing protein</fullName>
    </recommendedName>
</protein>
<gene>
    <name evidence="2" type="ORF">A2803_02630</name>
</gene>
<dbReference type="CDD" id="cd11532">
    <property type="entry name" value="NTP-PPase_COG4997"/>
    <property type="match status" value="1"/>
</dbReference>
<evidence type="ECO:0000313" key="2">
    <source>
        <dbReference type="EMBL" id="OGM31960.1"/>
    </source>
</evidence>
<evidence type="ECO:0000256" key="1">
    <source>
        <dbReference type="SAM" id="Coils"/>
    </source>
</evidence>
<sequence length="129" mass="15123">MRKFKFEKLVRDKIVDAIIANGNHPNWKTLSDKEYIDELKKKIIEEASELINSEGEELLKELVDIQEIIDNLLLALQVSKEKLLEVQNKKNQERGSFKKRQYIGTVEVKDDAPEIKSYLEHPDKYPEVK</sequence>
<evidence type="ECO:0008006" key="4">
    <source>
        <dbReference type="Google" id="ProtNLM"/>
    </source>
</evidence>
<reference evidence="2 3" key="1">
    <citation type="journal article" date="2016" name="Nat. Commun.">
        <title>Thousands of microbial genomes shed light on interconnected biogeochemical processes in an aquifer system.</title>
        <authorList>
            <person name="Anantharaman K."/>
            <person name="Brown C.T."/>
            <person name="Hug L.A."/>
            <person name="Sharon I."/>
            <person name="Castelle C.J."/>
            <person name="Probst A.J."/>
            <person name="Thomas B.C."/>
            <person name="Singh A."/>
            <person name="Wilkins M.J."/>
            <person name="Karaoz U."/>
            <person name="Brodie E.L."/>
            <person name="Williams K.H."/>
            <person name="Hubbard S.S."/>
            <person name="Banfield J.F."/>
        </authorList>
    </citation>
    <scope>NUCLEOTIDE SEQUENCE [LARGE SCALE GENOMIC DNA]</scope>
</reference>
<accession>A0A1F7YXJ7</accession>
<dbReference type="AlphaFoldDB" id="A0A1F7YXJ7"/>
<dbReference type="Proteomes" id="UP000178870">
    <property type="component" value="Unassembled WGS sequence"/>
</dbReference>
<keyword evidence="1" id="KW-0175">Coiled coil</keyword>
<comment type="caution">
    <text evidence="2">The sequence shown here is derived from an EMBL/GenBank/DDBJ whole genome shotgun (WGS) entry which is preliminary data.</text>
</comment>
<proteinExistence type="predicted"/>